<evidence type="ECO:0000256" key="2">
    <source>
        <dbReference type="ARBA" id="ARBA00001968"/>
    </source>
</evidence>
<dbReference type="EMBL" id="LR999451">
    <property type="protein sequence ID" value="CAE5958230.1"/>
    <property type="molecule type" value="Genomic_DNA"/>
</dbReference>
<dbReference type="GO" id="GO:0005992">
    <property type="term" value="P:trehalose biosynthetic process"/>
    <property type="evidence" value="ECO:0007669"/>
    <property type="project" value="InterPro"/>
</dbReference>
<dbReference type="Proteomes" id="UP000682877">
    <property type="component" value="Chromosome 1"/>
</dbReference>
<dbReference type="PANTHER" id="PTHR43768">
    <property type="entry name" value="TREHALOSE 6-PHOSPHATE PHOSPHATASE"/>
    <property type="match status" value="1"/>
</dbReference>
<evidence type="ECO:0000256" key="1">
    <source>
        <dbReference type="ARBA" id="ARBA00000500"/>
    </source>
</evidence>
<dbReference type="GO" id="GO:0004805">
    <property type="term" value="F:trehalose-phosphatase activity"/>
    <property type="evidence" value="ECO:0007669"/>
    <property type="project" value="UniProtKB-EC"/>
</dbReference>
<evidence type="ECO:0000256" key="7">
    <source>
        <dbReference type="ARBA" id="ARBA00025274"/>
    </source>
</evidence>
<dbReference type="FunFam" id="3.40.50.1000:FF:000073">
    <property type="entry name" value="Trehalose 6-phosphate phosphatase"/>
    <property type="match status" value="1"/>
</dbReference>
<dbReference type="AlphaFoldDB" id="A0A8S1ZHU4"/>
<evidence type="ECO:0000256" key="4">
    <source>
        <dbReference type="ARBA" id="ARBA00008770"/>
    </source>
</evidence>
<dbReference type="InterPro" id="IPR003337">
    <property type="entry name" value="Trehalose_PPase"/>
</dbReference>
<reference evidence="9" key="1">
    <citation type="submission" date="2021-01" db="EMBL/GenBank/DDBJ databases">
        <authorList>
            <person name="Bezrukov I."/>
        </authorList>
    </citation>
    <scope>NUCLEOTIDE SEQUENCE</scope>
</reference>
<dbReference type="InterPro" id="IPR036412">
    <property type="entry name" value="HAD-like_sf"/>
</dbReference>
<evidence type="ECO:0000256" key="3">
    <source>
        <dbReference type="ARBA" id="ARBA00005199"/>
    </source>
</evidence>
<comment type="function">
    <text evidence="7">Removes the phosphate from trehalose 6-phosphate to produce free trehalose. Trehalose accumulation in plant may improve abiotic stress tolerance.</text>
</comment>
<comment type="cofactor">
    <cofactor evidence="2 8">
        <name>a divalent metal cation</name>
        <dbReference type="ChEBI" id="CHEBI:60240"/>
    </cofactor>
</comment>
<keyword evidence="6" id="KW-0346">Stress response</keyword>
<dbReference type="InterPro" id="IPR044651">
    <property type="entry name" value="OTSB-like"/>
</dbReference>
<dbReference type="InterPro" id="IPR023214">
    <property type="entry name" value="HAD_sf"/>
</dbReference>
<sequence length="329" mass="37297">MKITDVAGKIETLVDSLRDMSPTRVRSSFSDEHVSENDDERSSWIALHPSALDMFDKIMSDAEGKQIIMFLDYDGTLSLITEDHDKAYITDEMREVVKEVATYFKTAIISGRSTDKVQSFVKLTGIHYAGSHGMDIKGPTNPDQSNQEEVMFQPASDYLPMIDEVVNVLKEKTKSIPGATVEHNKFCLTVHFRRVDETGWAALAEQVRLVLIDYPKLRLTQGRKVLELRPSIKWDKGKALEFLLNSLGIAESKDVLPVYIGDDRTDEDAFKVLCERGQGFGIVVSKTLKETYASYSLQDPSQVKEFLERLVKWKKQTLGEEEEVIHKID</sequence>
<protein>
    <recommendedName>
        <fullName evidence="8">Trehalose 6-phosphate phosphatase</fullName>
        <ecNumber evidence="8">3.1.3.12</ecNumber>
    </recommendedName>
</protein>
<proteinExistence type="inferred from homology"/>
<evidence type="ECO:0000256" key="6">
    <source>
        <dbReference type="ARBA" id="ARBA00023016"/>
    </source>
</evidence>
<keyword evidence="5 8" id="KW-0378">Hydrolase</keyword>
<accession>A0A8S1ZHU4</accession>
<dbReference type="EC" id="3.1.3.12" evidence="8"/>
<gene>
    <name evidence="9" type="ORF">AARE701A_LOCUS1850</name>
</gene>
<dbReference type="NCBIfam" id="TIGR00685">
    <property type="entry name" value="T6PP"/>
    <property type="match status" value="1"/>
</dbReference>
<dbReference type="CDD" id="cd01627">
    <property type="entry name" value="HAD_TPP"/>
    <property type="match status" value="1"/>
</dbReference>
<comment type="pathway">
    <text evidence="3 8">Glycan biosynthesis; trehalose biosynthesis.</text>
</comment>
<comment type="similarity">
    <text evidence="4 8">Belongs to the trehalose phosphatase family.</text>
</comment>
<name>A0A8S1ZHU4_ARAAE</name>
<dbReference type="Pfam" id="PF02358">
    <property type="entry name" value="Trehalose_PPase"/>
    <property type="match status" value="1"/>
</dbReference>
<evidence type="ECO:0000313" key="9">
    <source>
        <dbReference type="EMBL" id="CAE5958230.1"/>
    </source>
</evidence>
<organism evidence="9 10">
    <name type="scientific">Arabidopsis arenosa</name>
    <name type="common">Sand rock-cress</name>
    <name type="synonym">Cardaminopsis arenosa</name>
    <dbReference type="NCBI Taxonomy" id="38785"/>
    <lineage>
        <taxon>Eukaryota</taxon>
        <taxon>Viridiplantae</taxon>
        <taxon>Streptophyta</taxon>
        <taxon>Embryophyta</taxon>
        <taxon>Tracheophyta</taxon>
        <taxon>Spermatophyta</taxon>
        <taxon>Magnoliopsida</taxon>
        <taxon>eudicotyledons</taxon>
        <taxon>Gunneridae</taxon>
        <taxon>Pentapetalae</taxon>
        <taxon>rosids</taxon>
        <taxon>malvids</taxon>
        <taxon>Brassicales</taxon>
        <taxon>Brassicaceae</taxon>
        <taxon>Camelineae</taxon>
        <taxon>Arabidopsis</taxon>
    </lineage>
</organism>
<evidence type="ECO:0000256" key="5">
    <source>
        <dbReference type="ARBA" id="ARBA00022801"/>
    </source>
</evidence>
<comment type="catalytic activity">
    <reaction evidence="1 8">
        <text>alpha,alpha-trehalose 6-phosphate + H2O = alpha,alpha-trehalose + phosphate</text>
        <dbReference type="Rhea" id="RHEA:23420"/>
        <dbReference type="ChEBI" id="CHEBI:15377"/>
        <dbReference type="ChEBI" id="CHEBI:16551"/>
        <dbReference type="ChEBI" id="CHEBI:43474"/>
        <dbReference type="ChEBI" id="CHEBI:58429"/>
        <dbReference type="EC" id="3.1.3.12"/>
    </reaction>
</comment>
<dbReference type="InterPro" id="IPR006379">
    <property type="entry name" value="HAD-SF_hydro_IIB"/>
</dbReference>
<dbReference type="NCBIfam" id="TIGR01484">
    <property type="entry name" value="HAD-SF-IIB"/>
    <property type="match status" value="1"/>
</dbReference>
<dbReference type="Gene3D" id="3.40.50.1000">
    <property type="entry name" value="HAD superfamily/HAD-like"/>
    <property type="match status" value="2"/>
</dbReference>
<evidence type="ECO:0000256" key="8">
    <source>
        <dbReference type="RuleBase" id="RU361117"/>
    </source>
</evidence>
<keyword evidence="10" id="KW-1185">Reference proteome</keyword>
<evidence type="ECO:0000313" key="10">
    <source>
        <dbReference type="Proteomes" id="UP000682877"/>
    </source>
</evidence>
<dbReference type="PANTHER" id="PTHR43768:SF32">
    <property type="entry name" value="TREHALOSE-PHOSPHATE PHOSPHATASE C-RELATED"/>
    <property type="match status" value="1"/>
</dbReference>
<dbReference type="SUPFAM" id="SSF56784">
    <property type="entry name" value="HAD-like"/>
    <property type="match status" value="1"/>
</dbReference>